<feature type="compositionally biased region" description="Polar residues" evidence="1">
    <location>
        <begin position="30"/>
        <end position="39"/>
    </location>
</feature>
<evidence type="ECO:0000313" key="2">
    <source>
        <dbReference type="EMBL" id="OBS21941.1"/>
    </source>
</evidence>
<dbReference type="OMA" id="HESKYLY"/>
<proteinExistence type="predicted"/>
<sequence>MARKSKKKRAASPRQQIIERIKKSKGSEGSPENQANKSTGNRRENTLSVLNDDGSILISLAVDEKRMRSTCSKWPDLQVLGIGHKRLQIKAVDFEEEKAKEALRAVIDIIHRKNDGRHYTNADPRLLFYSILIHESLGAPRSISYPEDRERDLIFPRYFPFFSTNRIKRVVADLTEQAKYLYRVRDWLLLAVVAHKLKLEPILGLIRDNLVLFLEAGQKDVPNELRHGHNKDYEWALIQELQLISKTINGERNLDLKLTHISADDRMLDQRLVCVERTFHALRLLSHQVYYMDNGMLPTREEFDAYREYNVAVCPECYSIPSEDFHRKFSEANLWPLFASSDITYQGSVIGLIRKIRSIEEHLVDKANRDVPPRERHECNQLTHLYDHLRNLRKELFL</sequence>
<accession>A0A1B8ANK8</accession>
<protein>
    <submittedName>
        <fullName evidence="2">Uncharacterized protein</fullName>
    </submittedName>
</protein>
<keyword evidence="3" id="KW-1185">Reference proteome</keyword>
<reference evidence="2 3" key="1">
    <citation type="submission" date="2016-06" db="EMBL/GenBank/DDBJ databases">
        <title>Living apart together: crosstalk between the core and supernumerary genomes in a fungal plant pathogen.</title>
        <authorList>
            <person name="Vanheule A."/>
            <person name="Audenaert K."/>
            <person name="Warris S."/>
            <person name="Van De Geest H."/>
            <person name="Schijlen E."/>
            <person name="Hofte M."/>
            <person name="De Saeger S."/>
            <person name="Haesaert G."/>
            <person name="Waalwijk C."/>
            <person name="Van Der Lee T."/>
        </authorList>
    </citation>
    <scope>NUCLEOTIDE SEQUENCE [LARGE SCALE GENOMIC DNA]</scope>
    <source>
        <strain evidence="2 3">2516</strain>
    </source>
</reference>
<evidence type="ECO:0000313" key="3">
    <source>
        <dbReference type="Proteomes" id="UP000091967"/>
    </source>
</evidence>
<feature type="region of interest" description="Disordered" evidence="1">
    <location>
        <begin position="1"/>
        <end position="46"/>
    </location>
</feature>
<organism evidence="2 3">
    <name type="scientific">Fusarium poae</name>
    <dbReference type="NCBI Taxonomy" id="36050"/>
    <lineage>
        <taxon>Eukaryota</taxon>
        <taxon>Fungi</taxon>
        <taxon>Dikarya</taxon>
        <taxon>Ascomycota</taxon>
        <taxon>Pezizomycotina</taxon>
        <taxon>Sordariomycetes</taxon>
        <taxon>Hypocreomycetidae</taxon>
        <taxon>Hypocreales</taxon>
        <taxon>Nectriaceae</taxon>
        <taxon>Fusarium</taxon>
    </lineage>
</organism>
<dbReference type="Proteomes" id="UP000091967">
    <property type="component" value="Unassembled WGS sequence"/>
</dbReference>
<name>A0A1B8ANK8_FUSPO</name>
<dbReference type="AlphaFoldDB" id="A0A1B8ANK8"/>
<dbReference type="EMBL" id="LYXU01000003">
    <property type="protein sequence ID" value="OBS21941.1"/>
    <property type="molecule type" value="Genomic_DNA"/>
</dbReference>
<dbReference type="OrthoDB" id="5042684at2759"/>
<evidence type="ECO:0000256" key="1">
    <source>
        <dbReference type="SAM" id="MobiDB-lite"/>
    </source>
</evidence>
<gene>
    <name evidence="2" type="ORF">FPOA_08278</name>
</gene>
<comment type="caution">
    <text evidence="2">The sequence shown here is derived from an EMBL/GenBank/DDBJ whole genome shotgun (WGS) entry which is preliminary data.</text>
</comment>
<feature type="compositionally biased region" description="Basic residues" evidence="1">
    <location>
        <begin position="1"/>
        <end position="11"/>
    </location>
</feature>